<comment type="caution">
    <text evidence="2">The sequence shown here is derived from an EMBL/GenBank/DDBJ whole genome shotgun (WGS) entry which is preliminary data.</text>
</comment>
<dbReference type="AlphaFoldDB" id="A0A8H5LPB6"/>
<dbReference type="Proteomes" id="UP000559256">
    <property type="component" value="Unassembled WGS sequence"/>
</dbReference>
<evidence type="ECO:0000256" key="1">
    <source>
        <dbReference type="SAM" id="MobiDB-lite"/>
    </source>
</evidence>
<dbReference type="EMBL" id="JAACJM010000030">
    <property type="protein sequence ID" value="KAF5364970.1"/>
    <property type="molecule type" value="Genomic_DNA"/>
</dbReference>
<gene>
    <name evidence="2" type="ORF">D9758_008158</name>
</gene>
<sequence>MIFFLTLLTFASSAFFVPIASIALTVNGNMILYLIPTLSSASTTHAELPQTPPNASAHMSGTPRRRKMPLKNIHGVKAQSELPLTRQVLQNVALSLVEEEEEECITRARTKWSHLSVLHFNKSYHTWEQAMTSTTTITLVSTTYTFR</sequence>
<keyword evidence="3" id="KW-1185">Reference proteome</keyword>
<evidence type="ECO:0000313" key="3">
    <source>
        <dbReference type="Proteomes" id="UP000559256"/>
    </source>
</evidence>
<reference evidence="2 3" key="1">
    <citation type="journal article" date="2020" name="ISME J.">
        <title>Uncovering the hidden diversity of litter-decomposition mechanisms in mushroom-forming fungi.</title>
        <authorList>
            <person name="Floudas D."/>
            <person name="Bentzer J."/>
            <person name="Ahren D."/>
            <person name="Johansson T."/>
            <person name="Persson P."/>
            <person name="Tunlid A."/>
        </authorList>
    </citation>
    <scope>NUCLEOTIDE SEQUENCE [LARGE SCALE GENOMIC DNA]</scope>
    <source>
        <strain evidence="2 3">CBS 291.85</strain>
    </source>
</reference>
<name>A0A8H5LPB6_9AGAR</name>
<accession>A0A8H5LPB6</accession>
<evidence type="ECO:0000313" key="2">
    <source>
        <dbReference type="EMBL" id="KAF5364970.1"/>
    </source>
</evidence>
<feature type="region of interest" description="Disordered" evidence="1">
    <location>
        <begin position="44"/>
        <end position="63"/>
    </location>
</feature>
<organism evidence="2 3">
    <name type="scientific">Tetrapyrgos nigripes</name>
    <dbReference type="NCBI Taxonomy" id="182062"/>
    <lineage>
        <taxon>Eukaryota</taxon>
        <taxon>Fungi</taxon>
        <taxon>Dikarya</taxon>
        <taxon>Basidiomycota</taxon>
        <taxon>Agaricomycotina</taxon>
        <taxon>Agaricomycetes</taxon>
        <taxon>Agaricomycetidae</taxon>
        <taxon>Agaricales</taxon>
        <taxon>Marasmiineae</taxon>
        <taxon>Marasmiaceae</taxon>
        <taxon>Tetrapyrgos</taxon>
    </lineage>
</organism>
<proteinExistence type="predicted"/>
<protein>
    <submittedName>
        <fullName evidence="2">Uncharacterized protein</fullName>
    </submittedName>
</protein>